<reference evidence="8 9" key="1">
    <citation type="journal article" date="2023" name="Elife">
        <title>Identification of key yeast species and microbe-microbe interactions impacting larval growth of Drosophila in the wild.</title>
        <authorList>
            <person name="Mure A."/>
            <person name="Sugiura Y."/>
            <person name="Maeda R."/>
            <person name="Honda K."/>
            <person name="Sakurai N."/>
            <person name="Takahashi Y."/>
            <person name="Watada M."/>
            <person name="Katoh T."/>
            <person name="Gotoh A."/>
            <person name="Gotoh Y."/>
            <person name="Taniguchi I."/>
            <person name="Nakamura K."/>
            <person name="Hayashi T."/>
            <person name="Katayama T."/>
            <person name="Uemura T."/>
            <person name="Hattori Y."/>
        </authorList>
    </citation>
    <scope>NUCLEOTIDE SEQUENCE [LARGE SCALE GENOMIC DNA]</scope>
    <source>
        <strain evidence="8 9">SC-9</strain>
    </source>
</reference>
<dbReference type="SUPFAM" id="SSF64356">
    <property type="entry name" value="SNARE-like"/>
    <property type="match status" value="1"/>
</dbReference>
<dbReference type="InterPro" id="IPR007233">
    <property type="entry name" value="TRAPPC"/>
</dbReference>
<dbReference type="AlphaFoldDB" id="A0AAV5QMU3"/>
<name>A0AAV5QMU3_9ASCO</name>
<evidence type="ECO:0000256" key="5">
    <source>
        <dbReference type="ARBA" id="ARBA00038167"/>
    </source>
</evidence>
<dbReference type="InterPro" id="IPR011012">
    <property type="entry name" value="Longin-like_dom_sf"/>
</dbReference>
<evidence type="ECO:0000256" key="4">
    <source>
        <dbReference type="ARBA" id="ARBA00023034"/>
    </source>
</evidence>
<evidence type="ECO:0000313" key="9">
    <source>
        <dbReference type="Proteomes" id="UP001360560"/>
    </source>
</evidence>
<proteinExistence type="inferred from homology"/>
<keyword evidence="1 6" id="KW-0813">Transport</keyword>
<dbReference type="PANTHER" id="PTHR23249:SF16">
    <property type="entry name" value="TRAFFICKING PROTEIN PARTICLE COMPLEX SUBUNIT 1"/>
    <property type="match status" value="1"/>
</dbReference>
<evidence type="ECO:0000313" key="8">
    <source>
        <dbReference type="EMBL" id="GMM35946.1"/>
    </source>
</evidence>
<dbReference type="RefSeq" id="XP_064852942.1">
    <property type="nucleotide sequence ID" value="XM_064996870.1"/>
</dbReference>
<dbReference type="PANTHER" id="PTHR23249">
    <property type="entry name" value="TRAFFICKING PROTEIN PARTICLE COMPLEX SUBUNIT"/>
    <property type="match status" value="1"/>
</dbReference>
<dbReference type="EMBL" id="BTFZ01000011">
    <property type="protein sequence ID" value="GMM35946.1"/>
    <property type="molecule type" value="Genomic_DNA"/>
</dbReference>
<evidence type="ECO:0000256" key="6">
    <source>
        <dbReference type="RuleBase" id="RU366065"/>
    </source>
</evidence>
<keyword evidence="9" id="KW-1185">Reference proteome</keyword>
<dbReference type="GO" id="GO:0030008">
    <property type="term" value="C:TRAPP complex"/>
    <property type="evidence" value="ECO:0007669"/>
    <property type="project" value="UniProtKB-UniRule"/>
</dbReference>
<dbReference type="Pfam" id="PF04099">
    <property type="entry name" value="Sybindin"/>
    <property type="match status" value="1"/>
</dbReference>
<feature type="region of interest" description="Disordered" evidence="7">
    <location>
        <begin position="36"/>
        <end position="73"/>
    </location>
</feature>
<evidence type="ECO:0000256" key="2">
    <source>
        <dbReference type="ARBA" id="ARBA00022824"/>
    </source>
</evidence>
<feature type="compositionally biased region" description="Low complexity" evidence="7">
    <location>
        <begin position="37"/>
        <end position="63"/>
    </location>
</feature>
<feature type="compositionally biased region" description="Polar residues" evidence="7">
    <location>
        <begin position="64"/>
        <end position="73"/>
    </location>
</feature>
<dbReference type="GO" id="GO:0006888">
    <property type="term" value="P:endoplasmic reticulum to Golgi vesicle-mediated transport"/>
    <property type="evidence" value="ECO:0007669"/>
    <property type="project" value="UniProtKB-UniRule"/>
</dbReference>
<dbReference type="SMART" id="SM01399">
    <property type="entry name" value="Sybindin"/>
    <property type="match status" value="1"/>
</dbReference>
<comment type="subunit">
    <text evidence="6">Part of the multisubunit transport protein particle (TRAPP) complex.</text>
</comment>
<organism evidence="8 9">
    <name type="scientific">Saccharomycopsis crataegensis</name>
    <dbReference type="NCBI Taxonomy" id="43959"/>
    <lineage>
        <taxon>Eukaryota</taxon>
        <taxon>Fungi</taxon>
        <taxon>Dikarya</taxon>
        <taxon>Ascomycota</taxon>
        <taxon>Saccharomycotina</taxon>
        <taxon>Saccharomycetes</taxon>
        <taxon>Saccharomycopsidaceae</taxon>
        <taxon>Saccharomycopsis</taxon>
    </lineage>
</organism>
<comment type="similarity">
    <text evidence="5">Belongs to the TRAPP small subunits family. BET5 subfamily.</text>
</comment>
<keyword evidence="4 6" id="KW-0333">Golgi apparatus</keyword>
<protein>
    <recommendedName>
        <fullName evidence="6">Trafficking protein particle complex subunit</fullName>
    </recommendedName>
</protein>
<gene>
    <name evidence="8" type="ORF">DASC09_032710</name>
</gene>
<dbReference type="GeneID" id="90073921"/>
<evidence type="ECO:0000256" key="3">
    <source>
        <dbReference type="ARBA" id="ARBA00022892"/>
    </source>
</evidence>
<evidence type="ECO:0000256" key="1">
    <source>
        <dbReference type="ARBA" id="ARBA00022448"/>
    </source>
</evidence>
<keyword evidence="3 6" id="KW-0931">ER-Golgi transport</keyword>
<dbReference type="GO" id="GO:0005783">
    <property type="term" value="C:endoplasmic reticulum"/>
    <property type="evidence" value="ECO:0007669"/>
    <property type="project" value="UniProtKB-SubCell"/>
</dbReference>
<keyword evidence="2 6" id="KW-0256">Endoplasmic reticulum</keyword>
<evidence type="ECO:0000256" key="7">
    <source>
        <dbReference type="SAM" id="MobiDB-lite"/>
    </source>
</evidence>
<sequence length="206" mass="23027">MAIYSCWIFNRHCNCVYSREWEPKIPTAGSRLFSPFTNNSSTSTSTNSTTTSSSTVNQTASTSKNELGNGLTNVSNQNDKAKLLFGAIFSLRNIASKLYSPKNNHDPNDESINPNSISNYLTTFSTNNYRVHYFESASNWKIALISDPKCQDLQSALNFIYVQLFNDFVVKNALSQIDFDEGEYIDNPAFINGLDNYVTSLPAFTS</sequence>
<dbReference type="Gene3D" id="3.30.450.70">
    <property type="match status" value="1"/>
</dbReference>
<comment type="caution">
    <text evidence="8">The sequence shown here is derived from an EMBL/GenBank/DDBJ whole genome shotgun (WGS) entry which is preliminary data.</text>
</comment>
<dbReference type="Proteomes" id="UP001360560">
    <property type="component" value="Unassembled WGS sequence"/>
</dbReference>
<dbReference type="GO" id="GO:0005794">
    <property type="term" value="C:Golgi apparatus"/>
    <property type="evidence" value="ECO:0007669"/>
    <property type="project" value="UniProtKB-SubCell"/>
</dbReference>
<accession>A0AAV5QMU3</accession>
<comment type="subcellular location">
    <subcellularLocation>
        <location evidence="6">Endoplasmic reticulum</location>
    </subcellularLocation>
    <subcellularLocation>
        <location evidence="6">Golgi apparatus</location>
        <location evidence="6">cis-Golgi network</location>
    </subcellularLocation>
</comment>